<accession>A0A7K4BYW8</accession>
<keyword evidence="1" id="KW-0175">Coiled coil</keyword>
<sequence length="108" mass="12810">MSNYLRNRQKKAEQKTLEARNKLREAAKEKNQLRMKIKNLEVQKAQEEMLKLRYLRLVKLAEKAKKQKHPTLAKNLTHDAKMIEREFLITGKNIEKLKKELTTALKTP</sequence>
<dbReference type="EMBL" id="JAAZKV010000009">
    <property type="protein sequence ID" value="NMA44395.1"/>
    <property type="molecule type" value="Genomic_DNA"/>
</dbReference>
<evidence type="ECO:0000313" key="2">
    <source>
        <dbReference type="EMBL" id="NMA44395.1"/>
    </source>
</evidence>
<comment type="caution">
    <text evidence="2">The sequence shown here is derived from an EMBL/GenBank/DDBJ whole genome shotgun (WGS) entry which is preliminary data.</text>
</comment>
<dbReference type="Proteomes" id="UP000526302">
    <property type="component" value="Unassembled WGS sequence"/>
</dbReference>
<evidence type="ECO:0000256" key="1">
    <source>
        <dbReference type="SAM" id="Coils"/>
    </source>
</evidence>
<organism evidence="2 3">
    <name type="scientific">Candidatus Iainarchaeum sp</name>
    <dbReference type="NCBI Taxonomy" id="3101447"/>
    <lineage>
        <taxon>Archaea</taxon>
        <taxon>Candidatus Iainarchaeota</taxon>
        <taxon>Candidatus Iainarchaeia</taxon>
        <taxon>Candidatus Iainarchaeales</taxon>
        <taxon>Candidatus Iainarchaeaceae</taxon>
        <taxon>Candidatus Iainarchaeum</taxon>
    </lineage>
</organism>
<dbReference type="AlphaFoldDB" id="A0A7K4BYW8"/>
<proteinExistence type="predicted"/>
<gene>
    <name evidence="2" type="ORF">GX950_01105</name>
</gene>
<protein>
    <submittedName>
        <fullName evidence="2">Uncharacterized protein</fullName>
    </submittedName>
</protein>
<name>A0A7K4BYW8_9ARCH</name>
<reference evidence="2 3" key="1">
    <citation type="journal article" date="2020" name="Biotechnol. Biofuels">
        <title>New insights from the biogas microbiome by comprehensive genome-resolved metagenomics of nearly 1600 species originating from multiple anaerobic digesters.</title>
        <authorList>
            <person name="Campanaro S."/>
            <person name="Treu L."/>
            <person name="Rodriguez-R L.M."/>
            <person name="Kovalovszki A."/>
            <person name="Ziels R.M."/>
            <person name="Maus I."/>
            <person name="Zhu X."/>
            <person name="Kougias P.G."/>
            <person name="Basile A."/>
            <person name="Luo G."/>
            <person name="Schluter A."/>
            <person name="Konstantinidis K.T."/>
            <person name="Angelidaki I."/>
        </authorList>
    </citation>
    <scope>NUCLEOTIDE SEQUENCE [LARGE SCALE GENOMIC DNA]</scope>
    <source>
        <strain evidence="2">AS22ysBPME_79</strain>
    </source>
</reference>
<feature type="coiled-coil region" evidence="1">
    <location>
        <begin position="9"/>
        <end position="50"/>
    </location>
</feature>
<evidence type="ECO:0000313" key="3">
    <source>
        <dbReference type="Proteomes" id="UP000526302"/>
    </source>
</evidence>